<evidence type="ECO:0000256" key="1">
    <source>
        <dbReference type="ARBA" id="ARBA00025758"/>
    </source>
</evidence>
<feature type="compositionally biased region" description="Basic and acidic residues" evidence="2">
    <location>
        <begin position="176"/>
        <end position="185"/>
    </location>
</feature>
<dbReference type="Gene3D" id="1.20.58.1070">
    <property type="match status" value="1"/>
</dbReference>
<name>A0ABP0D434_9PEZI</name>
<accession>A0ABP0D434</accession>
<sequence>MATFAPNATSTVDPTYGQRSVFGGDGFSTAPADADLDCEDEQEALAYLQLVKNEASKIPHVLVAPRPGPQAFPPGYAAAAAAAASPSMPPKKKRRRRRHWDEQDDGAEVQYAGGEVTVHADKRRRVSRQQNVAVELSYEDEGTETRALTYDDEENEAGVDYDNHNHIHEESEEDDRCSNDAHEPDYSLGHHNLYETDDGDPRGYYNDGAYVAVSIGEDSPADNRTLNNTNRQSSATCLLDNLDPDACREAAAAQFRSAYRTRLLLTHFADMRAIFLSSPDADPNALAAGIAALPPDHDTDVGPLSASSGVFRRWFYLLRTTDPMPAQIAAMDKVSVLRLLRILLRGLLTGGLASSRSSRAARFARGLAGGSGGGGNGGLHMTARTSRWLWALFARLPDRGELDYREVGYIRDVAKQAVMRLAHLSYDMSGTDGQDGVEDGGDETDPESGRQADDGEETALAGRIGTPTRREETADEDDFAADQDDLSMVQSEPGIGENEVRTEDPVTGKENEEDVEEESADDQDDEMQQRATLEMVLAVAGEFYGQRDLLAFRTPW</sequence>
<feature type="compositionally biased region" description="Acidic residues" evidence="2">
    <location>
        <begin position="473"/>
        <end position="485"/>
    </location>
</feature>
<feature type="compositionally biased region" description="Acidic residues" evidence="2">
    <location>
        <begin position="435"/>
        <end position="446"/>
    </location>
</feature>
<feature type="region of interest" description="Disordered" evidence="2">
    <location>
        <begin position="80"/>
        <end position="108"/>
    </location>
</feature>
<feature type="region of interest" description="Disordered" evidence="2">
    <location>
        <begin position="427"/>
        <end position="527"/>
    </location>
</feature>
<dbReference type="EMBL" id="CAWUON010000001">
    <property type="protein sequence ID" value="CAK7262619.1"/>
    <property type="molecule type" value="Genomic_DNA"/>
</dbReference>
<feature type="compositionally biased region" description="Acidic residues" evidence="2">
    <location>
        <begin position="511"/>
        <end position="526"/>
    </location>
</feature>
<organism evidence="3 4">
    <name type="scientific">Sporothrix epigloea</name>
    <dbReference type="NCBI Taxonomy" id="1892477"/>
    <lineage>
        <taxon>Eukaryota</taxon>
        <taxon>Fungi</taxon>
        <taxon>Dikarya</taxon>
        <taxon>Ascomycota</taxon>
        <taxon>Pezizomycotina</taxon>
        <taxon>Sordariomycetes</taxon>
        <taxon>Sordariomycetidae</taxon>
        <taxon>Ophiostomatales</taxon>
        <taxon>Ophiostomataceae</taxon>
        <taxon>Sporothrix</taxon>
    </lineage>
</organism>
<protein>
    <submittedName>
        <fullName evidence="3">Uncharacterized protein</fullName>
    </submittedName>
</protein>
<proteinExistence type="inferred from homology"/>
<evidence type="ECO:0000313" key="3">
    <source>
        <dbReference type="EMBL" id="CAK7262619.1"/>
    </source>
</evidence>
<dbReference type="PANTHER" id="PTHR12794:SF0">
    <property type="entry name" value="GEM-ASSOCIATED PROTEIN 2"/>
    <property type="match status" value="1"/>
</dbReference>
<reference evidence="3 4" key="1">
    <citation type="submission" date="2024-01" db="EMBL/GenBank/DDBJ databases">
        <authorList>
            <person name="Allen C."/>
            <person name="Tagirdzhanova G."/>
        </authorList>
    </citation>
    <scope>NUCLEOTIDE SEQUENCE [LARGE SCALE GENOMIC DNA]</scope>
    <source>
        <strain evidence="3 4">CBS 119000</strain>
    </source>
</reference>
<dbReference type="InterPro" id="IPR035426">
    <property type="entry name" value="Gemin2/Brr1"/>
</dbReference>
<comment type="caution">
    <text evidence="3">The sequence shown here is derived from an EMBL/GenBank/DDBJ whole genome shotgun (WGS) entry which is preliminary data.</text>
</comment>
<gene>
    <name evidence="3" type="ORF">SEPCBS119000_000051</name>
</gene>
<feature type="region of interest" description="Disordered" evidence="2">
    <location>
        <begin position="1"/>
        <end position="33"/>
    </location>
</feature>
<keyword evidence="4" id="KW-1185">Reference proteome</keyword>
<feature type="compositionally biased region" description="Basic and acidic residues" evidence="2">
    <location>
        <begin position="498"/>
        <end position="510"/>
    </location>
</feature>
<feature type="compositionally biased region" description="Polar residues" evidence="2">
    <location>
        <begin position="1"/>
        <end position="13"/>
    </location>
</feature>
<evidence type="ECO:0000256" key="2">
    <source>
        <dbReference type="SAM" id="MobiDB-lite"/>
    </source>
</evidence>
<evidence type="ECO:0000313" key="4">
    <source>
        <dbReference type="Proteomes" id="UP001642502"/>
    </source>
</evidence>
<dbReference type="PANTHER" id="PTHR12794">
    <property type="entry name" value="GEMIN2"/>
    <property type="match status" value="1"/>
</dbReference>
<feature type="region of interest" description="Disordered" evidence="2">
    <location>
        <begin position="169"/>
        <end position="190"/>
    </location>
</feature>
<dbReference type="Proteomes" id="UP001642502">
    <property type="component" value="Unassembled WGS sequence"/>
</dbReference>
<comment type="similarity">
    <text evidence="1">Belongs to the gemin-2 family.</text>
</comment>
<dbReference type="Pfam" id="PF04938">
    <property type="entry name" value="SIP1"/>
    <property type="match status" value="1"/>
</dbReference>